<feature type="compositionally biased region" description="Basic and acidic residues" evidence="9">
    <location>
        <begin position="619"/>
        <end position="636"/>
    </location>
</feature>
<keyword evidence="4" id="KW-0547">Nucleotide-binding</keyword>
<dbReference type="PROSITE" id="PS01036">
    <property type="entry name" value="HSP70_3"/>
    <property type="match status" value="1"/>
</dbReference>
<dbReference type="Pfam" id="PF00012">
    <property type="entry name" value="HSP70"/>
    <property type="match status" value="1"/>
</dbReference>
<dbReference type="InterPro" id="IPR043129">
    <property type="entry name" value="ATPase_NBD"/>
</dbReference>
<dbReference type="Gene3D" id="3.30.420.40">
    <property type="match status" value="2"/>
</dbReference>
<dbReference type="InterPro" id="IPR029048">
    <property type="entry name" value="HSP70_C_sf"/>
</dbReference>
<dbReference type="AlphaFoldDB" id="A0A3P8X0W6"/>
<dbReference type="PROSITE" id="PS00329">
    <property type="entry name" value="HSP70_2"/>
    <property type="match status" value="1"/>
</dbReference>
<evidence type="ECO:0000313" key="10">
    <source>
        <dbReference type="Ensembl" id="ENSCSEP00000030570.1"/>
    </source>
</evidence>
<name>A0A3P8X0W6_CYNSE</name>
<dbReference type="GO" id="GO:0034663">
    <property type="term" value="C:endoplasmic reticulum chaperone complex"/>
    <property type="evidence" value="ECO:0007669"/>
    <property type="project" value="TreeGrafter"/>
</dbReference>
<dbReference type="GO" id="GO:0140662">
    <property type="term" value="F:ATP-dependent protein folding chaperone"/>
    <property type="evidence" value="ECO:0007669"/>
    <property type="project" value="InterPro"/>
</dbReference>
<keyword evidence="11" id="KW-1185">Reference proteome</keyword>
<keyword evidence="6" id="KW-0067">ATP-binding</keyword>
<dbReference type="GeneTree" id="ENSGT00940000157686"/>
<sequence length="991" mass="113642">MLKFLCYRASCQVCVLYFVFEVSVAVMSVDLGSEWMKMAIVKPALYILLQYMSKHKMKFFLICLKGNPKTVYRHLQSLLGKKHENLHVSLYQKRFPEHQLQRDSVRGTTYFKNSEELQYTPQELLGMVLNYSRGLAQDFAEQPIKDAVITVPAYFNQAERRAVLQAAQMADLKVLQLINDNTAVALNYGVFRRKDINNTAKNVMFYDMGSGSTTATIVTYQTVKTKDSGTQPQLQIRGVGFDRGLGGFEMDLRLRDHLANLFNAQKKSKKDVRENHRAMAKLLKEAQRLKTVLSANVDFMAQVEGLMDDIDFKSKVTRSEFEELCADLFQRVPRPVEDALAVAEMNLDEIEQVILVGGATRVPKVQEVLLKAVGKEELAKNINADEAAAMGAVYQAAALSKAFKVKPFLVRDAAVFPIQVEFNREMEEDGVKSLKHNKRILFQRMAPYPQRKVITFNRYTDDFTFNINYGDLSFLSQEDLSVFGSLNLTTVKLSGVGSSFLKHTDAESKGIKAHFNMDESGVLLLDRVPCTGKSSMVHFNNYIQFLNYFLMLFPQWTENADVEFFFYIQDEEEVPLESGKDDKDEAPKEEAAKEKQDESEDGEKTEEKGQEQTEEEDKDAEKSESTDAEKDTEKAKPQKRTKISEDITVELNINDIFDPTPDDIVSSKKKLQDLTDRDLAKHEREKALNTLEAFIFETQDKLYQDDYQVVVSEEEKEEIVAKLKEASEWMDEEGYSATTKQLREKLSQLKALCKDMFFRVEERSKWPDRLAALESMLNTSSFFLRSAKLIPEDDQIFTEVELNMLEKVINETSTWKNETVAQQEKRSPKERPVLLSKDIESKLALLDREVNYLLNKAKFAKPKVKPKAKNSTSSEKSSKANETAEEKVIPPAEENTDDKSGGSKGQWHDARKFFHCGLKIRTFYEDEIINNVLFFLHIQKQRRRNQAKPRPQKKALHKQILTMNHKPRKKRQLQVGLPNPNLITLESFRQG</sequence>
<feature type="region of interest" description="Disordered" evidence="9">
    <location>
        <begin position="575"/>
        <end position="641"/>
    </location>
</feature>
<reference evidence="10 11" key="1">
    <citation type="journal article" date="2014" name="Nat. Genet.">
        <title>Whole-genome sequence of a flatfish provides insights into ZW sex chromosome evolution and adaptation to a benthic lifestyle.</title>
        <authorList>
            <person name="Chen S."/>
            <person name="Zhang G."/>
            <person name="Shao C."/>
            <person name="Huang Q."/>
            <person name="Liu G."/>
            <person name="Zhang P."/>
            <person name="Song W."/>
            <person name="An N."/>
            <person name="Chalopin D."/>
            <person name="Volff J.N."/>
            <person name="Hong Y."/>
            <person name="Li Q."/>
            <person name="Sha Z."/>
            <person name="Zhou H."/>
            <person name="Xie M."/>
            <person name="Yu Q."/>
            <person name="Liu Y."/>
            <person name="Xiang H."/>
            <person name="Wang N."/>
            <person name="Wu K."/>
            <person name="Yang C."/>
            <person name="Zhou Q."/>
            <person name="Liao X."/>
            <person name="Yang L."/>
            <person name="Hu Q."/>
            <person name="Zhang J."/>
            <person name="Meng L."/>
            <person name="Jin L."/>
            <person name="Tian Y."/>
            <person name="Lian J."/>
            <person name="Yang J."/>
            <person name="Miao G."/>
            <person name="Liu S."/>
            <person name="Liang Z."/>
            <person name="Yan F."/>
            <person name="Li Y."/>
            <person name="Sun B."/>
            <person name="Zhang H."/>
            <person name="Zhang J."/>
            <person name="Zhu Y."/>
            <person name="Du M."/>
            <person name="Zhao Y."/>
            <person name="Schartl M."/>
            <person name="Tang Q."/>
            <person name="Wang J."/>
        </authorList>
    </citation>
    <scope>NUCLEOTIDE SEQUENCE</scope>
</reference>
<dbReference type="CDD" id="cd10230">
    <property type="entry name" value="ASKHA_NBD_HSP70_HYOU1"/>
    <property type="match status" value="1"/>
</dbReference>
<evidence type="ECO:0000256" key="7">
    <source>
        <dbReference type="ARBA" id="ARBA00023186"/>
    </source>
</evidence>
<dbReference type="InterPro" id="IPR029047">
    <property type="entry name" value="HSP70_peptide-bd_sf"/>
</dbReference>
<evidence type="ECO:0000256" key="8">
    <source>
        <dbReference type="ARBA" id="ARBA00040503"/>
    </source>
</evidence>
<keyword evidence="7" id="KW-0143">Chaperone</keyword>
<dbReference type="SUPFAM" id="SSF100934">
    <property type="entry name" value="Heat shock protein 70kD (HSP70), C-terminal subdomain"/>
    <property type="match status" value="1"/>
</dbReference>
<comment type="similarity">
    <text evidence="2">Belongs to the heat shock protein 70 family.</text>
</comment>
<dbReference type="GO" id="GO:0030968">
    <property type="term" value="P:endoplasmic reticulum unfolded protein response"/>
    <property type="evidence" value="ECO:0007669"/>
    <property type="project" value="TreeGrafter"/>
</dbReference>
<evidence type="ECO:0000256" key="9">
    <source>
        <dbReference type="SAM" id="MobiDB-lite"/>
    </source>
</evidence>
<dbReference type="FunFam" id="1.20.1270.10:FF:000013">
    <property type="entry name" value="Hypoxia up-regulated protein 1"/>
    <property type="match status" value="1"/>
</dbReference>
<feature type="compositionally biased region" description="Basic and acidic residues" evidence="9">
    <location>
        <begin position="578"/>
        <end position="596"/>
    </location>
</feature>
<evidence type="ECO:0000256" key="2">
    <source>
        <dbReference type="ARBA" id="ARBA00007381"/>
    </source>
</evidence>
<evidence type="ECO:0000256" key="3">
    <source>
        <dbReference type="ARBA" id="ARBA00022729"/>
    </source>
</evidence>
<dbReference type="FunFam" id="3.30.30.30:FF:000004">
    <property type="entry name" value="hypoxia up-regulated protein 1"/>
    <property type="match status" value="1"/>
</dbReference>
<dbReference type="FunFam" id="3.30.420.40:FF:000171">
    <property type="entry name" value="Heat shock 70 kDa protein 4"/>
    <property type="match status" value="1"/>
</dbReference>
<keyword evidence="3" id="KW-0732">Signal</keyword>
<dbReference type="FunFam" id="3.90.640.10:FF:000012">
    <property type="entry name" value="Hypoxia up-regulated protein 1"/>
    <property type="match status" value="1"/>
</dbReference>
<feature type="compositionally biased region" description="Basic and acidic residues" evidence="9">
    <location>
        <begin position="897"/>
        <end position="906"/>
    </location>
</feature>
<dbReference type="GO" id="GO:1903298">
    <property type="term" value="P:negative regulation of hypoxia-induced intrinsic apoptotic signaling pathway"/>
    <property type="evidence" value="ECO:0007669"/>
    <property type="project" value="TreeGrafter"/>
</dbReference>
<feature type="region of interest" description="Disordered" evidence="9">
    <location>
        <begin position="863"/>
        <end position="906"/>
    </location>
</feature>
<dbReference type="Ensembl" id="ENSCSET00000030975.1">
    <property type="protein sequence ID" value="ENSCSEP00000030570.1"/>
    <property type="gene ID" value="ENSCSEG00000019559.1"/>
</dbReference>
<evidence type="ECO:0000256" key="1">
    <source>
        <dbReference type="ARBA" id="ARBA00004319"/>
    </source>
</evidence>
<accession>A0A3P8X0W6</accession>
<dbReference type="InterPro" id="IPR013126">
    <property type="entry name" value="Hsp_70_fam"/>
</dbReference>
<dbReference type="Gene3D" id="1.20.1270.10">
    <property type="match status" value="1"/>
</dbReference>
<dbReference type="FunFam" id="2.60.34.10:FF:000009">
    <property type="entry name" value="Hypoxia up-regulated protein 1"/>
    <property type="match status" value="1"/>
</dbReference>
<protein>
    <recommendedName>
        <fullName evidence="8">Hypoxia up-regulated protein 1</fullName>
    </recommendedName>
</protein>
<reference evidence="10" key="3">
    <citation type="submission" date="2025-09" db="UniProtKB">
        <authorList>
            <consortium name="Ensembl"/>
        </authorList>
    </citation>
    <scope>IDENTIFICATION</scope>
</reference>
<dbReference type="InterPro" id="IPR018181">
    <property type="entry name" value="Heat_shock_70_CS"/>
</dbReference>
<dbReference type="GO" id="GO:0005524">
    <property type="term" value="F:ATP binding"/>
    <property type="evidence" value="ECO:0007669"/>
    <property type="project" value="UniProtKB-KW"/>
</dbReference>
<organism evidence="10 11">
    <name type="scientific">Cynoglossus semilaevis</name>
    <name type="common">Tongue sole</name>
    <dbReference type="NCBI Taxonomy" id="244447"/>
    <lineage>
        <taxon>Eukaryota</taxon>
        <taxon>Metazoa</taxon>
        <taxon>Chordata</taxon>
        <taxon>Craniata</taxon>
        <taxon>Vertebrata</taxon>
        <taxon>Euteleostomi</taxon>
        <taxon>Actinopterygii</taxon>
        <taxon>Neopterygii</taxon>
        <taxon>Teleostei</taxon>
        <taxon>Neoteleostei</taxon>
        <taxon>Acanthomorphata</taxon>
        <taxon>Carangaria</taxon>
        <taxon>Pleuronectiformes</taxon>
        <taxon>Pleuronectoidei</taxon>
        <taxon>Cynoglossidae</taxon>
        <taxon>Cynoglossinae</taxon>
        <taxon>Cynoglossus</taxon>
    </lineage>
</organism>
<dbReference type="Gene3D" id="2.60.34.10">
    <property type="entry name" value="Substrate Binding Domain Of DNAk, Chain A, domain 1"/>
    <property type="match status" value="1"/>
</dbReference>
<keyword evidence="5" id="KW-0256">Endoplasmic reticulum</keyword>
<dbReference type="Gene3D" id="3.90.640.10">
    <property type="entry name" value="Actin, Chain A, domain 4"/>
    <property type="match status" value="1"/>
</dbReference>
<dbReference type="Gene3D" id="3.30.30.30">
    <property type="match status" value="1"/>
</dbReference>
<reference evidence="10" key="2">
    <citation type="submission" date="2025-08" db="UniProtKB">
        <authorList>
            <consortium name="Ensembl"/>
        </authorList>
    </citation>
    <scope>IDENTIFICATION</scope>
</reference>
<dbReference type="PANTHER" id="PTHR45639">
    <property type="entry name" value="HSC70CB, ISOFORM G-RELATED"/>
    <property type="match status" value="1"/>
</dbReference>
<proteinExistence type="inferred from homology"/>
<dbReference type="SUPFAM" id="SSF53067">
    <property type="entry name" value="Actin-like ATPase domain"/>
    <property type="match status" value="2"/>
</dbReference>
<dbReference type="GO" id="GO:0005788">
    <property type="term" value="C:endoplasmic reticulum lumen"/>
    <property type="evidence" value="ECO:0007669"/>
    <property type="project" value="UniProtKB-SubCell"/>
</dbReference>
<evidence type="ECO:0000256" key="4">
    <source>
        <dbReference type="ARBA" id="ARBA00022741"/>
    </source>
</evidence>
<evidence type="ECO:0000256" key="6">
    <source>
        <dbReference type="ARBA" id="ARBA00022840"/>
    </source>
</evidence>
<evidence type="ECO:0000256" key="5">
    <source>
        <dbReference type="ARBA" id="ARBA00022824"/>
    </source>
</evidence>
<dbReference type="PRINTS" id="PR00301">
    <property type="entry name" value="HEATSHOCK70"/>
</dbReference>
<feature type="compositionally biased region" description="Basic and acidic residues" evidence="9">
    <location>
        <begin position="876"/>
        <end position="888"/>
    </location>
</feature>
<evidence type="ECO:0000313" key="11">
    <source>
        <dbReference type="Proteomes" id="UP000265120"/>
    </source>
</evidence>
<dbReference type="PANTHER" id="PTHR45639:SF3">
    <property type="entry name" value="HYPOXIA UP-REGULATED PROTEIN 1"/>
    <property type="match status" value="1"/>
</dbReference>
<dbReference type="Proteomes" id="UP000265120">
    <property type="component" value="Chromosome 19"/>
</dbReference>
<comment type="subcellular location">
    <subcellularLocation>
        <location evidence="1">Endoplasmic reticulum lumen</location>
    </subcellularLocation>
</comment>